<dbReference type="PROSITE" id="PS51826">
    <property type="entry name" value="PSBD"/>
    <property type="match status" value="1"/>
</dbReference>
<proteinExistence type="inferred from homology"/>
<evidence type="ECO:0000313" key="3">
    <source>
        <dbReference type="EMBL" id="GAA0271913.1"/>
    </source>
</evidence>
<evidence type="ECO:0000256" key="1">
    <source>
        <dbReference type="ARBA" id="ARBA00007317"/>
    </source>
</evidence>
<dbReference type="InterPro" id="IPR036625">
    <property type="entry name" value="E3-bd_dom_sf"/>
</dbReference>
<evidence type="ECO:0000259" key="2">
    <source>
        <dbReference type="PROSITE" id="PS51826"/>
    </source>
</evidence>
<dbReference type="InterPro" id="IPR004167">
    <property type="entry name" value="PSBD"/>
</dbReference>
<protein>
    <recommendedName>
        <fullName evidence="2">Peripheral subunit-binding (PSBD) domain-containing protein</fullName>
    </recommendedName>
</protein>
<evidence type="ECO:0000313" key="4">
    <source>
        <dbReference type="Proteomes" id="UP001500967"/>
    </source>
</evidence>
<keyword evidence="4" id="KW-1185">Reference proteome</keyword>
<dbReference type="Pfam" id="PF02817">
    <property type="entry name" value="E3_binding"/>
    <property type="match status" value="1"/>
</dbReference>
<dbReference type="Proteomes" id="UP001500967">
    <property type="component" value="Unassembled WGS sequence"/>
</dbReference>
<gene>
    <name evidence="3" type="ORF">GCM10009539_69080</name>
</gene>
<dbReference type="RefSeq" id="WP_344653150.1">
    <property type="nucleotide sequence ID" value="NZ_BAAAGX010000031.1"/>
</dbReference>
<reference evidence="4" key="1">
    <citation type="journal article" date="2019" name="Int. J. Syst. Evol. Microbiol.">
        <title>The Global Catalogue of Microorganisms (GCM) 10K type strain sequencing project: providing services to taxonomists for standard genome sequencing and annotation.</title>
        <authorList>
            <consortium name="The Broad Institute Genomics Platform"/>
            <consortium name="The Broad Institute Genome Sequencing Center for Infectious Disease"/>
            <person name="Wu L."/>
            <person name="Ma J."/>
        </authorList>
    </citation>
    <scope>NUCLEOTIDE SEQUENCE [LARGE SCALE GENOMIC DNA]</scope>
    <source>
        <strain evidence="4">JCM 10425</strain>
    </source>
</reference>
<feature type="domain" description="Peripheral subunit-binding (PSBD)" evidence="2">
    <location>
        <begin position="18"/>
        <end position="55"/>
    </location>
</feature>
<dbReference type="EMBL" id="BAAAGX010000031">
    <property type="protein sequence ID" value="GAA0271913.1"/>
    <property type="molecule type" value="Genomic_DNA"/>
</dbReference>
<comment type="similarity">
    <text evidence="1">Belongs to the 2-oxoacid dehydrogenase family.</text>
</comment>
<organism evidence="3 4">
    <name type="scientific">Cryptosporangium japonicum</name>
    <dbReference type="NCBI Taxonomy" id="80872"/>
    <lineage>
        <taxon>Bacteria</taxon>
        <taxon>Bacillati</taxon>
        <taxon>Actinomycetota</taxon>
        <taxon>Actinomycetes</taxon>
        <taxon>Cryptosporangiales</taxon>
        <taxon>Cryptosporangiaceae</taxon>
        <taxon>Cryptosporangium</taxon>
    </lineage>
</organism>
<comment type="caution">
    <text evidence="3">The sequence shown here is derived from an EMBL/GenBank/DDBJ whole genome shotgun (WGS) entry which is preliminary data.</text>
</comment>
<dbReference type="SUPFAM" id="SSF47005">
    <property type="entry name" value="Peripheral subunit-binding domain of 2-oxo acid dehydrogenase complex"/>
    <property type="match status" value="1"/>
</dbReference>
<name>A0ABP3ES52_9ACTN</name>
<dbReference type="Gene3D" id="4.10.320.10">
    <property type="entry name" value="E3-binding domain"/>
    <property type="match status" value="1"/>
</dbReference>
<sequence length="208" mass="21391">MARGVLYSTRTDPVSAPWVTPHVRALAASTGVDLASVTGTGVGGRIRPADLPAAGTERAAARSVFTVEVDVTARGAGLARLIKAVVDAPQLADRPIVTRVDGRLAYLPGVRDRNEDGIEKLLADPASAKIDPARTLLVVTVPEALLAVPAWEGPVLALGSPVRRPAVVRLPGGGEGLGVRTLAHLTLSVDEYETDATAFLTAVASGLG</sequence>
<accession>A0ABP3ES52</accession>